<proteinExistence type="predicted"/>
<dbReference type="KEGG" id="trz:GWP43_09715"/>
<feature type="chain" id="PRO_5027001631" evidence="1">
    <location>
        <begin position="21"/>
        <end position="210"/>
    </location>
</feature>
<keyword evidence="1" id="KW-0732">Signal</keyword>
<sequence>MKVLPYAAFLILTTTLPLAAAETFTSAAEQSGKAVQTSAENPAVTPPTKTNGQQVKAALPAEYRSIRLGMGIDAVKEALKQDAVFGYRGERDVSLLPTENRSLIESAGSYFISRSWFQFYKDNLYTMIFKLNTDTVDYYSVYSKFCEKYGEPASINPQRAVWEDEHTRVVIERPLIVKYIDLTVFNELISQSTTEKAASETNRQNFIDGF</sequence>
<reference evidence="2 3" key="1">
    <citation type="submission" date="2020-01" db="EMBL/GenBank/DDBJ databases">
        <title>Complete genome sequence of a human oral phylogroup 1 Treponema sp. strain ATCC 700766, originally isolated from periodontitis dental plaque.</title>
        <authorList>
            <person name="Chan Y."/>
            <person name="Huo Y.-B."/>
            <person name="Yu X.-L."/>
            <person name="Zeng H."/>
            <person name="Leung W.-K."/>
            <person name="Watt R.M."/>
        </authorList>
    </citation>
    <scope>NUCLEOTIDE SEQUENCE [LARGE SCALE GENOMIC DNA]</scope>
    <source>
        <strain evidence="2 3">OMZ 804</strain>
    </source>
</reference>
<protein>
    <submittedName>
        <fullName evidence="2">Uncharacterized protein</fullName>
    </submittedName>
</protein>
<name>A0A6P1Y1H9_9SPIR</name>
<evidence type="ECO:0000256" key="1">
    <source>
        <dbReference type="SAM" id="SignalP"/>
    </source>
</evidence>
<dbReference type="RefSeq" id="WP_162663982.1">
    <property type="nucleotide sequence ID" value="NZ_CP048020.1"/>
</dbReference>
<dbReference type="EMBL" id="CP048020">
    <property type="protein sequence ID" value="QHX43668.1"/>
    <property type="molecule type" value="Genomic_DNA"/>
</dbReference>
<gene>
    <name evidence="2" type="ORF">GWP43_09715</name>
</gene>
<evidence type="ECO:0000313" key="3">
    <source>
        <dbReference type="Proteomes" id="UP000464374"/>
    </source>
</evidence>
<dbReference type="Proteomes" id="UP000464374">
    <property type="component" value="Chromosome"/>
</dbReference>
<dbReference type="AlphaFoldDB" id="A0A6P1Y1H9"/>
<accession>A0A6P1Y1H9</accession>
<evidence type="ECO:0000313" key="2">
    <source>
        <dbReference type="EMBL" id="QHX43668.1"/>
    </source>
</evidence>
<organism evidence="2 3">
    <name type="scientific">Treponema vincentii</name>
    <dbReference type="NCBI Taxonomy" id="69710"/>
    <lineage>
        <taxon>Bacteria</taxon>
        <taxon>Pseudomonadati</taxon>
        <taxon>Spirochaetota</taxon>
        <taxon>Spirochaetia</taxon>
        <taxon>Spirochaetales</taxon>
        <taxon>Treponemataceae</taxon>
        <taxon>Treponema</taxon>
    </lineage>
</organism>
<feature type="signal peptide" evidence="1">
    <location>
        <begin position="1"/>
        <end position="20"/>
    </location>
</feature>